<organism evidence="1 2">
    <name type="scientific">Mycena rosella</name>
    <name type="common">Pink bonnet</name>
    <name type="synonym">Agaricus rosellus</name>
    <dbReference type="NCBI Taxonomy" id="1033263"/>
    <lineage>
        <taxon>Eukaryota</taxon>
        <taxon>Fungi</taxon>
        <taxon>Dikarya</taxon>
        <taxon>Basidiomycota</taxon>
        <taxon>Agaricomycotina</taxon>
        <taxon>Agaricomycetes</taxon>
        <taxon>Agaricomycetidae</taxon>
        <taxon>Agaricales</taxon>
        <taxon>Marasmiineae</taxon>
        <taxon>Mycenaceae</taxon>
        <taxon>Mycena</taxon>
    </lineage>
</organism>
<feature type="non-terminal residue" evidence="1">
    <location>
        <position position="1"/>
    </location>
</feature>
<gene>
    <name evidence="1" type="ORF">B0H17DRAFT_906683</name>
</gene>
<comment type="caution">
    <text evidence="1">The sequence shown here is derived from an EMBL/GenBank/DDBJ whole genome shotgun (WGS) entry which is preliminary data.</text>
</comment>
<proteinExistence type="predicted"/>
<sequence length="114" mass="13053">YPDESSETAEIISAIREESTAVTELDKQMPETVVRLVSLATQKRAREQHLVLLRASLSPVRQVPAEILAYVFRYCVHENMHVYCVVSPRNAPMVLTHVRARWRVAALATPRLWE</sequence>
<evidence type="ECO:0008006" key="3">
    <source>
        <dbReference type="Google" id="ProtNLM"/>
    </source>
</evidence>
<dbReference type="Proteomes" id="UP001221757">
    <property type="component" value="Unassembled WGS sequence"/>
</dbReference>
<feature type="non-terminal residue" evidence="1">
    <location>
        <position position="114"/>
    </location>
</feature>
<reference evidence="1" key="1">
    <citation type="submission" date="2023-03" db="EMBL/GenBank/DDBJ databases">
        <title>Massive genome expansion in bonnet fungi (Mycena s.s.) driven by repeated elements and novel gene families across ecological guilds.</title>
        <authorList>
            <consortium name="Lawrence Berkeley National Laboratory"/>
            <person name="Harder C.B."/>
            <person name="Miyauchi S."/>
            <person name="Viragh M."/>
            <person name="Kuo A."/>
            <person name="Thoen E."/>
            <person name="Andreopoulos B."/>
            <person name="Lu D."/>
            <person name="Skrede I."/>
            <person name="Drula E."/>
            <person name="Henrissat B."/>
            <person name="Morin E."/>
            <person name="Kohler A."/>
            <person name="Barry K."/>
            <person name="LaButti K."/>
            <person name="Morin E."/>
            <person name="Salamov A."/>
            <person name="Lipzen A."/>
            <person name="Mereny Z."/>
            <person name="Hegedus B."/>
            <person name="Baldrian P."/>
            <person name="Stursova M."/>
            <person name="Weitz H."/>
            <person name="Taylor A."/>
            <person name="Grigoriev I.V."/>
            <person name="Nagy L.G."/>
            <person name="Martin F."/>
            <person name="Kauserud H."/>
        </authorList>
    </citation>
    <scope>NUCLEOTIDE SEQUENCE</scope>
    <source>
        <strain evidence="1">CBHHK067</strain>
    </source>
</reference>
<dbReference type="EMBL" id="JARKIE010000412">
    <property type="protein sequence ID" value="KAJ7642888.1"/>
    <property type="molecule type" value="Genomic_DNA"/>
</dbReference>
<accession>A0AAD7CA58</accession>
<dbReference type="AlphaFoldDB" id="A0AAD7CA58"/>
<name>A0AAD7CA58_MYCRO</name>
<evidence type="ECO:0000313" key="2">
    <source>
        <dbReference type="Proteomes" id="UP001221757"/>
    </source>
</evidence>
<protein>
    <recommendedName>
        <fullName evidence="3">F-box domain-containing protein</fullName>
    </recommendedName>
</protein>
<evidence type="ECO:0000313" key="1">
    <source>
        <dbReference type="EMBL" id="KAJ7642888.1"/>
    </source>
</evidence>
<keyword evidence="2" id="KW-1185">Reference proteome</keyword>